<evidence type="ECO:0000256" key="14">
    <source>
        <dbReference type="ARBA" id="ARBA00042279"/>
    </source>
</evidence>
<dbReference type="GO" id="GO:0005576">
    <property type="term" value="C:extracellular region"/>
    <property type="evidence" value="ECO:0007669"/>
    <property type="project" value="UniProtKB-SubCell"/>
</dbReference>
<dbReference type="AlphaFoldDB" id="A0A9D3RR60"/>
<keyword evidence="5" id="KW-0808">Transferase</keyword>
<comment type="caution">
    <text evidence="17">The sequence shown here is derived from an EMBL/GenBank/DDBJ whole genome shotgun (WGS) entry which is preliminary data.</text>
</comment>
<keyword evidence="18" id="KW-1185">Reference proteome</keyword>
<dbReference type="Gene3D" id="3.40.50.1820">
    <property type="entry name" value="alpha/beta hydrolase"/>
    <property type="match status" value="1"/>
</dbReference>
<dbReference type="Pfam" id="PF02450">
    <property type="entry name" value="LCAT"/>
    <property type="match status" value="1"/>
</dbReference>
<dbReference type="Proteomes" id="UP001044222">
    <property type="component" value="Chromosome 11"/>
</dbReference>
<evidence type="ECO:0000256" key="8">
    <source>
        <dbReference type="ARBA" id="ARBA00023180"/>
    </source>
</evidence>
<comment type="subcellular location">
    <subcellularLocation>
        <location evidence="1">Secreted</location>
    </subcellularLocation>
</comment>
<keyword evidence="6" id="KW-0443">Lipid metabolism</keyword>
<evidence type="ECO:0000256" key="3">
    <source>
        <dbReference type="ARBA" id="ARBA00022525"/>
    </source>
</evidence>
<dbReference type="InterPro" id="IPR029058">
    <property type="entry name" value="AB_hydrolase_fold"/>
</dbReference>
<organism evidence="17 18">
    <name type="scientific">Anguilla anguilla</name>
    <name type="common">European freshwater eel</name>
    <name type="synonym">Muraena anguilla</name>
    <dbReference type="NCBI Taxonomy" id="7936"/>
    <lineage>
        <taxon>Eukaryota</taxon>
        <taxon>Metazoa</taxon>
        <taxon>Chordata</taxon>
        <taxon>Craniata</taxon>
        <taxon>Vertebrata</taxon>
        <taxon>Euteleostomi</taxon>
        <taxon>Actinopterygii</taxon>
        <taxon>Neopterygii</taxon>
        <taxon>Teleostei</taxon>
        <taxon>Anguilliformes</taxon>
        <taxon>Anguillidae</taxon>
        <taxon>Anguilla</taxon>
    </lineage>
</organism>
<evidence type="ECO:0000256" key="7">
    <source>
        <dbReference type="ARBA" id="ARBA00023166"/>
    </source>
</evidence>
<sequence>MEFLRALAPVLLLLLALQHAAAFWILNIIFPPNANGKSRHNQNNSTPPVIIVPGNLGNRLEAKIDKPALVHWLCYKKTEDYFPLWIDLNMFMPIGLDCWIDNIRIVYNRTTRKATNAPGWM</sequence>
<comment type="similarity">
    <text evidence="2">Belongs to the AB hydrolase superfamily. Lipase family.</text>
</comment>
<reference evidence="17" key="1">
    <citation type="submission" date="2021-01" db="EMBL/GenBank/DDBJ databases">
        <title>A chromosome-scale assembly of European eel, Anguilla anguilla.</title>
        <authorList>
            <person name="Henkel C."/>
            <person name="Jong-Raadsen S.A."/>
            <person name="Dufour S."/>
            <person name="Weltzien F.-A."/>
            <person name="Palstra A.P."/>
            <person name="Pelster B."/>
            <person name="Spaink H.P."/>
            <person name="Van Den Thillart G.E."/>
            <person name="Jansen H."/>
            <person name="Zahm M."/>
            <person name="Klopp C."/>
            <person name="Cedric C."/>
            <person name="Louis A."/>
            <person name="Berthelot C."/>
            <person name="Parey E."/>
            <person name="Roest Crollius H."/>
            <person name="Montfort J."/>
            <person name="Robinson-Rechavi M."/>
            <person name="Bucao C."/>
            <person name="Bouchez O."/>
            <person name="Gislard M."/>
            <person name="Lluch J."/>
            <person name="Milhes M."/>
            <person name="Lampietro C."/>
            <person name="Lopez Roques C."/>
            <person name="Donnadieu C."/>
            <person name="Braasch I."/>
            <person name="Desvignes T."/>
            <person name="Postlethwait J."/>
            <person name="Bobe J."/>
            <person name="Guiguen Y."/>
            <person name="Dirks R."/>
        </authorList>
    </citation>
    <scope>NUCLEOTIDE SEQUENCE</scope>
    <source>
        <strain evidence="17">Tag_6206</strain>
        <tissue evidence="17">Liver</tissue>
    </source>
</reference>
<evidence type="ECO:0000256" key="9">
    <source>
        <dbReference type="ARBA" id="ARBA00023221"/>
    </source>
</evidence>
<dbReference type="GO" id="GO:0004607">
    <property type="term" value="F:phosphatidylcholine-sterol O-acyltransferase activity"/>
    <property type="evidence" value="ECO:0007669"/>
    <property type="project" value="UniProtKB-EC"/>
</dbReference>
<evidence type="ECO:0000256" key="12">
    <source>
        <dbReference type="ARBA" id="ARBA00040526"/>
    </source>
</evidence>
<evidence type="ECO:0000256" key="6">
    <source>
        <dbReference type="ARBA" id="ARBA00023098"/>
    </source>
</evidence>
<keyword evidence="16" id="KW-0732">Signal</keyword>
<evidence type="ECO:0000313" key="17">
    <source>
        <dbReference type="EMBL" id="KAG5839775.1"/>
    </source>
</evidence>
<evidence type="ECO:0000256" key="10">
    <source>
        <dbReference type="ARBA" id="ARBA00023315"/>
    </source>
</evidence>
<feature type="chain" id="PRO_5038461861" description="Phosphatidylcholine-sterol acyltransferase" evidence="16">
    <location>
        <begin position="23"/>
        <end position="121"/>
    </location>
</feature>
<gene>
    <name evidence="17" type="ORF">ANANG_G00208540</name>
</gene>
<protein>
    <recommendedName>
        <fullName evidence="12">Phosphatidylcholine-sterol acyltransferase</fullName>
        <ecNumber evidence="11">2.3.1.43</ecNumber>
    </recommendedName>
    <alternativeName>
        <fullName evidence="14">Lecithin-cholesterol acyltransferase</fullName>
    </alternativeName>
    <alternativeName>
        <fullName evidence="13">Phospholipid-cholesterol acyltransferase</fullName>
    </alternativeName>
</protein>
<feature type="signal peptide" evidence="16">
    <location>
        <begin position="1"/>
        <end position="22"/>
    </location>
</feature>
<dbReference type="GO" id="GO:0008203">
    <property type="term" value="P:cholesterol metabolic process"/>
    <property type="evidence" value="ECO:0007669"/>
    <property type="project" value="UniProtKB-KW"/>
</dbReference>
<keyword evidence="8" id="KW-0325">Glycoprotein</keyword>
<dbReference type="EMBL" id="JAFIRN010000011">
    <property type="protein sequence ID" value="KAG5839775.1"/>
    <property type="molecule type" value="Genomic_DNA"/>
</dbReference>
<evidence type="ECO:0000256" key="1">
    <source>
        <dbReference type="ARBA" id="ARBA00004613"/>
    </source>
</evidence>
<evidence type="ECO:0000256" key="5">
    <source>
        <dbReference type="ARBA" id="ARBA00022679"/>
    </source>
</evidence>
<evidence type="ECO:0000256" key="11">
    <source>
        <dbReference type="ARBA" id="ARBA00039142"/>
    </source>
</evidence>
<comment type="catalytic activity">
    <reaction evidence="15">
        <text>a sterol + a 1,2-diacyl-sn-glycero-3-phosphocholine = a sterol ester + a 1-acyl-sn-glycero-3-phosphocholine</text>
        <dbReference type="Rhea" id="RHEA:21204"/>
        <dbReference type="ChEBI" id="CHEBI:15889"/>
        <dbReference type="ChEBI" id="CHEBI:35915"/>
        <dbReference type="ChEBI" id="CHEBI:57643"/>
        <dbReference type="ChEBI" id="CHEBI:58168"/>
        <dbReference type="EC" id="2.3.1.43"/>
    </reaction>
</comment>
<keyword evidence="3" id="KW-0964">Secreted</keyword>
<evidence type="ECO:0000256" key="2">
    <source>
        <dbReference type="ARBA" id="ARBA00010701"/>
    </source>
</evidence>
<name>A0A9D3RR60_ANGAN</name>
<dbReference type="InterPro" id="IPR003386">
    <property type="entry name" value="LACT/PDAT_acylTrfase"/>
</dbReference>
<keyword evidence="7" id="KW-1207">Sterol metabolism</keyword>
<dbReference type="EC" id="2.3.1.43" evidence="11"/>
<proteinExistence type="inferred from homology"/>
<dbReference type="PANTHER" id="PTHR11440">
    <property type="entry name" value="LECITHIN-CHOLESTEROL ACYLTRANSFERASE-RELATED"/>
    <property type="match status" value="1"/>
</dbReference>
<evidence type="ECO:0000313" key="18">
    <source>
        <dbReference type="Proteomes" id="UP001044222"/>
    </source>
</evidence>
<evidence type="ECO:0000256" key="15">
    <source>
        <dbReference type="ARBA" id="ARBA00050812"/>
    </source>
</evidence>
<dbReference type="FunFam" id="3.40.50.1820:FF:000090">
    <property type="entry name" value="Phosphatidylcholine-sterol acyltransferase"/>
    <property type="match status" value="1"/>
</dbReference>
<accession>A0A9D3RR60</accession>
<evidence type="ECO:0000256" key="4">
    <source>
        <dbReference type="ARBA" id="ARBA00022548"/>
    </source>
</evidence>
<evidence type="ECO:0000256" key="16">
    <source>
        <dbReference type="SAM" id="SignalP"/>
    </source>
</evidence>
<keyword evidence="10" id="KW-0012">Acyltransferase</keyword>
<keyword evidence="9" id="KW-0753">Steroid metabolism</keyword>
<keyword evidence="4" id="KW-0153">Cholesterol metabolism</keyword>
<evidence type="ECO:0000256" key="13">
    <source>
        <dbReference type="ARBA" id="ARBA00041412"/>
    </source>
</evidence>